<dbReference type="EMBL" id="HACG01005113">
    <property type="protein sequence ID" value="CEK51978.1"/>
    <property type="molecule type" value="Transcribed_RNA"/>
</dbReference>
<dbReference type="Pfam" id="PF00041">
    <property type="entry name" value="fn3"/>
    <property type="match status" value="3"/>
</dbReference>
<feature type="domain" description="Fibronectin type-III" evidence="1">
    <location>
        <begin position="226"/>
        <end position="322"/>
    </location>
</feature>
<dbReference type="InterPro" id="IPR003961">
    <property type="entry name" value="FN3_dom"/>
</dbReference>
<sequence length="327" mass="36589">FNYIGESSPAVTIARTSPVLPLATPLLAPVKLLARSESPTSLMLTWVDQVVSDNQKILDGRSYVIRFSPLSGETYSYISTVHHQHQLSDLEPATKYEISVKVVRGGNSSTWSLPVVNSTQQIAPNKAPENITASKLDQNPSIISLKWSGPSSKYGKIEEYIIYLTSEPSLDTKLWIVLRTDKREVKVKDIIPHTAYYFKLQARNKAGYGPLSETVAYLPRTDLRAAPTNLTVTGFYRNMSTTVKVAWSSPEVPLGQITGYMVYYMDTTQDDNAHWMIHTERGLDTVIVGLENNMTYIFKVQARYSTVYGPFSKTVSYNTAPHEIEPP</sequence>
<dbReference type="SMART" id="SM00060">
    <property type="entry name" value="FN3"/>
    <property type="match status" value="3"/>
</dbReference>
<dbReference type="PANTHER" id="PTHR46957:SF3">
    <property type="entry name" value="CYTOKINE RECEPTOR"/>
    <property type="match status" value="1"/>
</dbReference>
<dbReference type="PANTHER" id="PTHR46957">
    <property type="entry name" value="CYTOKINE RECEPTOR"/>
    <property type="match status" value="1"/>
</dbReference>
<dbReference type="InterPro" id="IPR036116">
    <property type="entry name" value="FN3_sf"/>
</dbReference>
<dbReference type="Gene3D" id="2.60.40.10">
    <property type="entry name" value="Immunoglobulins"/>
    <property type="match status" value="3"/>
</dbReference>
<dbReference type="InterPro" id="IPR050713">
    <property type="entry name" value="RTP_Phos/Ushers"/>
</dbReference>
<feature type="domain" description="Fibronectin type-III" evidence="1">
    <location>
        <begin position="28"/>
        <end position="122"/>
    </location>
</feature>
<evidence type="ECO:0000259" key="1">
    <source>
        <dbReference type="PROSITE" id="PS50853"/>
    </source>
</evidence>
<dbReference type="InterPro" id="IPR013783">
    <property type="entry name" value="Ig-like_fold"/>
</dbReference>
<dbReference type="AlphaFoldDB" id="A0A0B6Y7D4"/>
<protein>
    <recommendedName>
        <fullName evidence="1">Fibronectin type-III domain-containing protein</fullName>
    </recommendedName>
</protein>
<proteinExistence type="predicted"/>
<dbReference type="GO" id="GO:0016020">
    <property type="term" value="C:membrane"/>
    <property type="evidence" value="ECO:0007669"/>
    <property type="project" value="UniProtKB-SubCell"/>
</dbReference>
<organism evidence="2">
    <name type="scientific">Arion vulgaris</name>
    <dbReference type="NCBI Taxonomy" id="1028688"/>
    <lineage>
        <taxon>Eukaryota</taxon>
        <taxon>Metazoa</taxon>
        <taxon>Spiralia</taxon>
        <taxon>Lophotrochozoa</taxon>
        <taxon>Mollusca</taxon>
        <taxon>Gastropoda</taxon>
        <taxon>Heterobranchia</taxon>
        <taxon>Euthyneura</taxon>
        <taxon>Panpulmonata</taxon>
        <taxon>Eupulmonata</taxon>
        <taxon>Stylommatophora</taxon>
        <taxon>Helicina</taxon>
        <taxon>Arionoidea</taxon>
        <taxon>Arionidae</taxon>
        <taxon>Arion</taxon>
    </lineage>
</organism>
<name>A0A0B6Y7D4_9EUPU</name>
<dbReference type="SUPFAM" id="SSF49265">
    <property type="entry name" value="Fibronectin type III"/>
    <property type="match status" value="2"/>
</dbReference>
<gene>
    <name evidence="2" type="primary">ORF15016</name>
</gene>
<dbReference type="CDD" id="cd00063">
    <property type="entry name" value="FN3"/>
    <property type="match status" value="3"/>
</dbReference>
<evidence type="ECO:0000313" key="2">
    <source>
        <dbReference type="EMBL" id="CEK51978.1"/>
    </source>
</evidence>
<feature type="non-terminal residue" evidence="2">
    <location>
        <position position="327"/>
    </location>
</feature>
<accession>A0A0B6Y7D4</accession>
<reference evidence="2" key="1">
    <citation type="submission" date="2014-12" db="EMBL/GenBank/DDBJ databases">
        <title>Insight into the proteome of Arion vulgaris.</title>
        <authorList>
            <person name="Aradska J."/>
            <person name="Bulat T."/>
            <person name="Smidak R."/>
            <person name="Sarate P."/>
            <person name="Gangsoo J."/>
            <person name="Sialana F."/>
            <person name="Bilban M."/>
            <person name="Lubec G."/>
        </authorList>
    </citation>
    <scope>NUCLEOTIDE SEQUENCE</scope>
    <source>
        <tissue evidence="2">Skin</tissue>
    </source>
</reference>
<dbReference type="PROSITE" id="PS50853">
    <property type="entry name" value="FN3"/>
    <property type="match status" value="3"/>
</dbReference>
<feature type="domain" description="Fibronectin type-III" evidence="1">
    <location>
        <begin position="127"/>
        <end position="224"/>
    </location>
</feature>
<feature type="non-terminal residue" evidence="2">
    <location>
        <position position="1"/>
    </location>
</feature>